<dbReference type="Pfam" id="PF04471">
    <property type="entry name" value="Mrr_cat"/>
    <property type="match status" value="1"/>
</dbReference>
<dbReference type="GO" id="GO:0003677">
    <property type="term" value="F:DNA binding"/>
    <property type="evidence" value="ECO:0007669"/>
    <property type="project" value="InterPro"/>
</dbReference>
<protein>
    <recommendedName>
        <fullName evidence="1">Restriction endonuclease type IV Mrr domain-containing protein</fullName>
    </recommendedName>
</protein>
<feature type="domain" description="Restriction endonuclease type IV Mrr" evidence="1">
    <location>
        <begin position="23"/>
        <end position="102"/>
    </location>
</feature>
<evidence type="ECO:0000259" key="1">
    <source>
        <dbReference type="Pfam" id="PF04471"/>
    </source>
</evidence>
<dbReference type="EMBL" id="BARU01010741">
    <property type="protein sequence ID" value="GAH36709.1"/>
    <property type="molecule type" value="Genomic_DNA"/>
</dbReference>
<dbReference type="GO" id="GO:0004519">
    <property type="term" value="F:endonuclease activity"/>
    <property type="evidence" value="ECO:0007669"/>
    <property type="project" value="InterPro"/>
</dbReference>
<dbReference type="AlphaFoldDB" id="X1G569"/>
<sequence>LIELSLEYLKNFGTLSYDLSVVTGPSKHALDFLIIIKELLVGVWVLDWKRSVGTDKIIHIERLVQRSNLSGGFIVANNFSPNARDLANQTDTLELIERAEILYHT</sequence>
<feature type="non-terminal residue" evidence="2">
    <location>
        <position position="1"/>
    </location>
</feature>
<gene>
    <name evidence="2" type="ORF">S03H2_20390</name>
</gene>
<accession>X1G569</accession>
<proteinExistence type="predicted"/>
<comment type="caution">
    <text evidence="2">The sequence shown here is derived from an EMBL/GenBank/DDBJ whole genome shotgun (WGS) entry which is preliminary data.</text>
</comment>
<name>X1G569_9ZZZZ</name>
<dbReference type="GO" id="GO:0009307">
    <property type="term" value="P:DNA restriction-modification system"/>
    <property type="evidence" value="ECO:0007669"/>
    <property type="project" value="InterPro"/>
</dbReference>
<dbReference type="InterPro" id="IPR007560">
    <property type="entry name" value="Restrct_endonuc_IV_Mrr"/>
</dbReference>
<reference evidence="2" key="1">
    <citation type="journal article" date="2014" name="Front. Microbiol.">
        <title>High frequency of phylogenetically diverse reductive dehalogenase-homologous genes in deep subseafloor sedimentary metagenomes.</title>
        <authorList>
            <person name="Kawai M."/>
            <person name="Futagami T."/>
            <person name="Toyoda A."/>
            <person name="Takaki Y."/>
            <person name="Nishi S."/>
            <person name="Hori S."/>
            <person name="Arai W."/>
            <person name="Tsubouchi T."/>
            <person name="Morono Y."/>
            <person name="Uchiyama I."/>
            <person name="Ito T."/>
            <person name="Fujiyama A."/>
            <person name="Inagaki F."/>
            <person name="Takami H."/>
        </authorList>
    </citation>
    <scope>NUCLEOTIDE SEQUENCE</scope>
    <source>
        <strain evidence="2">Expedition CK06-06</strain>
    </source>
</reference>
<evidence type="ECO:0000313" key="2">
    <source>
        <dbReference type="EMBL" id="GAH36709.1"/>
    </source>
</evidence>
<organism evidence="2">
    <name type="scientific">marine sediment metagenome</name>
    <dbReference type="NCBI Taxonomy" id="412755"/>
    <lineage>
        <taxon>unclassified sequences</taxon>
        <taxon>metagenomes</taxon>
        <taxon>ecological metagenomes</taxon>
    </lineage>
</organism>